<feature type="repeat" description="WD" evidence="3">
    <location>
        <begin position="27"/>
        <end position="69"/>
    </location>
</feature>
<dbReference type="PROSITE" id="PS50294">
    <property type="entry name" value="WD_REPEATS_REGION"/>
    <property type="match status" value="1"/>
</dbReference>
<dbReference type="InterPro" id="IPR015943">
    <property type="entry name" value="WD40/YVTN_repeat-like_dom_sf"/>
</dbReference>
<dbReference type="Pfam" id="PF00400">
    <property type="entry name" value="WD40"/>
    <property type="match status" value="4"/>
</dbReference>
<evidence type="ECO:0000256" key="1">
    <source>
        <dbReference type="ARBA" id="ARBA00022574"/>
    </source>
</evidence>
<dbReference type="PRINTS" id="PR00320">
    <property type="entry name" value="GPROTEINBRPT"/>
</dbReference>
<reference evidence="4 5" key="1">
    <citation type="submission" date="2013-11" db="EMBL/GenBank/DDBJ databases">
        <title>Draft genome of the bovine lungworm Dictyocaulus viviparus.</title>
        <authorList>
            <person name="Mitreva M."/>
        </authorList>
    </citation>
    <scope>NUCLEOTIDE SEQUENCE [LARGE SCALE GENOMIC DNA]</scope>
    <source>
        <strain evidence="4 5">HannoverDv2000</strain>
    </source>
</reference>
<dbReference type="InterPro" id="IPR036322">
    <property type="entry name" value="WD40_repeat_dom_sf"/>
</dbReference>
<dbReference type="STRING" id="29172.A0A0D8XDL8"/>
<dbReference type="SMART" id="SM00320">
    <property type="entry name" value="WD40"/>
    <property type="match status" value="4"/>
</dbReference>
<dbReference type="PROSITE" id="PS00678">
    <property type="entry name" value="WD_REPEATS_1"/>
    <property type="match status" value="2"/>
</dbReference>
<feature type="repeat" description="WD" evidence="3">
    <location>
        <begin position="112"/>
        <end position="152"/>
    </location>
</feature>
<keyword evidence="5" id="KW-1185">Reference proteome</keyword>
<dbReference type="PROSITE" id="PS50082">
    <property type="entry name" value="WD_REPEATS_2"/>
    <property type="match status" value="2"/>
</dbReference>
<organism evidence="4 5">
    <name type="scientific">Dictyocaulus viviparus</name>
    <name type="common">Bovine lungworm</name>
    <dbReference type="NCBI Taxonomy" id="29172"/>
    <lineage>
        <taxon>Eukaryota</taxon>
        <taxon>Metazoa</taxon>
        <taxon>Ecdysozoa</taxon>
        <taxon>Nematoda</taxon>
        <taxon>Chromadorea</taxon>
        <taxon>Rhabditida</taxon>
        <taxon>Rhabditina</taxon>
        <taxon>Rhabditomorpha</taxon>
        <taxon>Strongyloidea</taxon>
        <taxon>Metastrongylidae</taxon>
        <taxon>Dictyocaulus</taxon>
    </lineage>
</organism>
<dbReference type="SUPFAM" id="SSF50978">
    <property type="entry name" value="WD40 repeat-like"/>
    <property type="match status" value="1"/>
</dbReference>
<evidence type="ECO:0000313" key="5">
    <source>
        <dbReference type="Proteomes" id="UP000053766"/>
    </source>
</evidence>
<dbReference type="InterPro" id="IPR042755">
    <property type="entry name" value="COP1"/>
</dbReference>
<dbReference type="Proteomes" id="UP000053766">
    <property type="component" value="Unassembled WGS sequence"/>
</dbReference>
<dbReference type="PANTHER" id="PTHR44080:SF1">
    <property type="entry name" value="E3 UBIQUITIN-PROTEIN LIGASE COP1"/>
    <property type="match status" value="1"/>
</dbReference>
<dbReference type="InterPro" id="IPR020472">
    <property type="entry name" value="WD40_PAC1"/>
</dbReference>
<dbReference type="PANTHER" id="PTHR44080">
    <property type="entry name" value="E3 UBIQUITIN-PROTEIN LIGASE COP1"/>
    <property type="match status" value="1"/>
</dbReference>
<gene>
    <name evidence="4" type="ORF">DICVIV_12283</name>
</gene>
<dbReference type="GO" id="GO:0043161">
    <property type="term" value="P:proteasome-mediated ubiquitin-dependent protein catabolic process"/>
    <property type="evidence" value="ECO:0007669"/>
    <property type="project" value="TreeGrafter"/>
</dbReference>
<reference evidence="5" key="2">
    <citation type="journal article" date="2016" name="Sci. Rep.">
        <title>Dictyocaulus viviparus genome, variome and transcriptome elucidate lungworm biology and support future intervention.</title>
        <authorList>
            <person name="McNulty S.N."/>
            <person name="Strube C."/>
            <person name="Rosa B.A."/>
            <person name="Martin J.C."/>
            <person name="Tyagi R."/>
            <person name="Choi Y.J."/>
            <person name="Wang Q."/>
            <person name="Hallsworth Pepin K."/>
            <person name="Zhang X."/>
            <person name="Ozersky P."/>
            <person name="Wilson R.K."/>
            <person name="Sternberg P.W."/>
            <person name="Gasser R.B."/>
            <person name="Mitreva M."/>
        </authorList>
    </citation>
    <scope>NUCLEOTIDE SEQUENCE [LARGE SCALE GENOMIC DNA]</scope>
    <source>
        <strain evidence="5">HannoverDv2000</strain>
    </source>
</reference>
<dbReference type="InterPro" id="IPR001680">
    <property type="entry name" value="WD40_rpt"/>
</dbReference>
<proteinExistence type="predicted"/>
<keyword evidence="2" id="KW-0677">Repeat</keyword>
<accession>A0A0D8XDL8</accession>
<dbReference type="GO" id="GO:0061630">
    <property type="term" value="F:ubiquitin protein ligase activity"/>
    <property type="evidence" value="ECO:0007669"/>
    <property type="project" value="InterPro"/>
</dbReference>
<name>A0A0D8XDL8_DICVI</name>
<evidence type="ECO:0000313" key="4">
    <source>
        <dbReference type="EMBL" id="KJH41739.1"/>
    </source>
</evidence>
<dbReference type="Gene3D" id="2.130.10.10">
    <property type="entry name" value="YVTN repeat-like/Quinoprotein amine dehydrogenase"/>
    <property type="match status" value="1"/>
</dbReference>
<dbReference type="AlphaFoldDB" id="A0A0D8XDL8"/>
<protein>
    <submittedName>
        <fullName evidence="4">WD domain, G-beta repeat protein</fullName>
    </submittedName>
</protein>
<keyword evidence="1 3" id="KW-0853">WD repeat</keyword>
<dbReference type="OrthoDB" id="273771at2759"/>
<evidence type="ECO:0000256" key="2">
    <source>
        <dbReference type="ARBA" id="ARBA00022737"/>
    </source>
</evidence>
<dbReference type="InterPro" id="IPR019775">
    <property type="entry name" value="WD40_repeat_CS"/>
</dbReference>
<dbReference type="EMBL" id="KN716769">
    <property type="protein sequence ID" value="KJH41739.1"/>
    <property type="molecule type" value="Genomic_DNA"/>
</dbReference>
<evidence type="ECO:0000256" key="3">
    <source>
        <dbReference type="PROSITE-ProRule" id="PRU00221"/>
    </source>
</evidence>
<sequence>MIYWLIIYIVFVSNKFLYFKARKLRKFTEHEKRCWSVCFARTENYICATGSNDCSVKVWNLNMANSVMTIKPHFVVCTVNFGFSRNELAVGSADRSIYVYDLRQPVRPTNIFVGHRQAVSYVRYLNSNELVSASTDNHLRLWDTQSATCTRILHGHLNTKNFVGLSSCGDHIITGSEDNRAYLYYKGADRPILIYDVESCSGFINGDEPSPCEPDNESEVFVSAVAWRPIFFNHTLRFLALCRTPMWQSLVTILEKFIFSNSIEVFQ</sequence>